<dbReference type="InterPro" id="IPR017932">
    <property type="entry name" value="GATase_2_dom"/>
</dbReference>
<name>A0ABS9KNS3_9BACT</name>
<dbReference type="Gene3D" id="3.60.20.10">
    <property type="entry name" value="Glutamine Phosphoribosylpyrophosphate, subunit 1, domain 1"/>
    <property type="match status" value="1"/>
</dbReference>
<organism evidence="9 10">
    <name type="scientific">Terrimonas ginsenosidimutans</name>
    <dbReference type="NCBI Taxonomy" id="2908004"/>
    <lineage>
        <taxon>Bacteria</taxon>
        <taxon>Pseudomonadati</taxon>
        <taxon>Bacteroidota</taxon>
        <taxon>Chitinophagia</taxon>
        <taxon>Chitinophagales</taxon>
        <taxon>Chitinophagaceae</taxon>
        <taxon>Terrimonas</taxon>
    </lineage>
</organism>
<evidence type="ECO:0000256" key="3">
    <source>
        <dbReference type="ARBA" id="ARBA00012737"/>
    </source>
</evidence>
<comment type="caution">
    <text evidence="9">The sequence shown here is derived from an EMBL/GenBank/DDBJ whole genome shotgun (WGS) entry which is preliminary data.</text>
</comment>
<dbReference type="PROSITE" id="PS51278">
    <property type="entry name" value="GATASE_TYPE_2"/>
    <property type="match status" value="1"/>
</dbReference>
<keyword evidence="10" id="KW-1185">Reference proteome</keyword>
<dbReference type="RefSeq" id="WP_237869977.1">
    <property type="nucleotide sequence ID" value="NZ_JAKLTR010000003.1"/>
</dbReference>
<keyword evidence="6" id="KW-0315">Glutamine amidotransferase</keyword>
<comment type="catalytic activity">
    <reaction evidence="7">
        <text>L-aspartate + L-glutamine + ATP + H2O = L-asparagine + L-glutamate + AMP + diphosphate + H(+)</text>
        <dbReference type="Rhea" id="RHEA:12228"/>
        <dbReference type="ChEBI" id="CHEBI:15377"/>
        <dbReference type="ChEBI" id="CHEBI:15378"/>
        <dbReference type="ChEBI" id="CHEBI:29985"/>
        <dbReference type="ChEBI" id="CHEBI:29991"/>
        <dbReference type="ChEBI" id="CHEBI:30616"/>
        <dbReference type="ChEBI" id="CHEBI:33019"/>
        <dbReference type="ChEBI" id="CHEBI:58048"/>
        <dbReference type="ChEBI" id="CHEBI:58359"/>
        <dbReference type="ChEBI" id="CHEBI:456215"/>
        <dbReference type="EC" id="6.3.5.4"/>
    </reaction>
</comment>
<proteinExistence type="inferred from homology"/>
<dbReference type="NCBIfam" id="TIGR01536">
    <property type="entry name" value="asn_synth_AEB"/>
    <property type="match status" value="1"/>
</dbReference>
<dbReference type="PIRSF" id="PIRSF001589">
    <property type="entry name" value="Asn_synthetase_glu-h"/>
    <property type="match status" value="1"/>
</dbReference>
<dbReference type="EC" id="6.3.5.4" evidence="3"/>
<dbReference type="InterPro" id="IPR051786">
    <property type="entry name" value="ASN_synthetase/amidase"/>
</dbReference>
<keyword evidence="4" id="KW-0547">Nucleotide-binding</keyword>
<dbReference type="CDD" id="cd01991">
    <property type="entry name" value="Asn_synthase_B_C"/>
    <property type="match status" value="1"/>
</dbReference>
<evidence type="ECO:0000313" key="10">
    <source>
        <dbReference type="Proteomes" id="UP001165367"/>
    </source>
</evidence>
<accession>A0ABS9KNS3</accession>
<dbReference type="PANTHER" id="PTHR43284">
    <property type="entry name" value="ASPARAGINE SYNTHETASE (GLUTAMINE-HYDROLYZING)"/>
    <property type="match status" value="1"/>
</dbReference>
<dbReference type="InterPro" id="IPR006426">
    <property type="entry name" value="Asn_synth_AEB"/>
</dbReference>
<comment type="pathway">
    <text evidence="1">Amino-acid biosynthesis; L-asparagine biosynthesis; L-asparagine from L-aspartate (L-Gln route): step 1/1.</text>
</comment>
<keyword evidence="9" id="KW-0436">Ligase</keyword>
<dbReference type="InterPro" id="IPR014729">
    <property type="entry name" value="Rossmann-like_a/b/a_fold"/>
</dbReference>
<gene>
    <name evidence="9" type="primary">asnB</name>
    <name evidence="9" type="ORF">LZZ85_06820</name>
</gene>
<sequence>MCGIAGSINYALDIPTLTKTMYHRGPDEQTTYRKGNVELHHHRLAIVDVAGGGQPMHYQQFTIIFNGEIYNHQEIRTRHQLQCQTSSDTETILHAYARLGKECFQEFDGMFALCILDTEKRELLFVRDRAGKKPLYYYKDDGHLIFASELNAINTQVKLSINEEHLRQYVRMGYFYKEATPYKNVWELPAGSIATISLDTVEVKLQKWWDIAAIYKKQGEENFDQALETVDGMLHQAVKRRVESSDLEVGSFLSGGIDSGIVSAIATQYNNKLKTFTVSFEGEYDESPLARLVSERYGTNHHEIRISFDSLATDIEKILSNYGEPFFDSSAIPSYYVSREARKHLTVILNGDGGDELFGGYRRYVPFAKFDFFNSGFIVKNPARLMHNIMPVANNKKSKYNYIYRLIDFARKDGLAAYLSATIDSFEGYENRLVTSLNYLRKVQIDFEKVNQSGESGLKKIMHLDFDSILAGDLLVKMDIATMAHSLEGRSPLLSRELLEYVPSLPDKFKIQRGQTKFLLRKLAERYLPAELINQPKRGFEIPLKKWIDGLLKEMIADYILSPQAYCRQFVQPGFIEDIWNRKLDCGEEKRAKMIWTLFALEVWYRKCYLK</sequence>
<dbReference type="Pfam" id="PF00733">
    <property type="entry name" value="Asn_synthase"/>
    <property type="match status" value="1"/>
</dbReference>
<dbReference type="InterPro" id="IPR001962">
    <property type="entry name" value="Asn_synthase"/>
</dbReference>
<evidence type="ECO:0000256" key="6">
    <source>
        <dbReference type="ARBA" id="ARBA00022962"/>
    </source>
</evidence>
<evidence type="ECO:0000256" key="7">
    <source>
        <dbReference type="ARBA" id="ARBA00048741"/>
    </source>
</evidence>
<evidence type="ECO:0000259" key="8">
    <source>
        <dbReference type="PROSITE" id="PS51278"/>
    </source>
</evidence>
<protein>
    <recommendedName>
        <fullName evidence="3">asparagine synthase (glutamine-hydrolyzing)</fullName>
        <ecNumber evidence="3">6.3.5.4</ecNumber>
    </recommendedName>
</protein>
<dbReference type="InterPro" id="IPR033738">
    <property type="entry name" value="AsnB_N"/>
</dbReference>
<dbReference type="PANTHER" id="PTHR43284:SF1">
    <property type="entry name" value="ASPARAGINE SYNTHETASE"/>
    <property type="match status" value="1"/>
</dbReference>
<feature type="domain" description="Glutamine amidotransferase type-2" evidence="8">
    <location>
        <begin position="2"/>
        <end position="199"/>
    </location>
</feature>
<dbReference type="SUPFAM" id="SSF52402">
    <property type="entry name" value="Adenine nucleotide alpha hydrolases-like"/>
    <property type="match status" value="1"/>
</dbReference>
<evidence type="ECO:0000256" key="2">
    <source>
        <dbReference type="ARBA" id="ARBA00005752"/>
    </source>
</evidence>
<reference evidence="9" key="1">
    <citation type="submission" date="2022-01" db="EMBL/GenBank/DDBJ databases">
        <authorList>
            <person name="Jo J.-H."/>
            <person name="Im W.-T."/>
        </authorList>
    </citation>
    <scope>NUCLEOTIDE SEQUENCE</scope>
    <source>
        <strain evidence="9">NA20</strain>
    </source>
</reference>
<dbReference type="Proteomes" id="UP001165367">
    <property type="component" value="Unassembled WGS sequence"/>
</dbReference>
<evidence type="ECO:0000256" key="1">
    <source>
        <dbReference type="ARBA" id="ARBA00005187"/>
    </source>
</evidence>
<dbReference type="Pfam" id="PF13537">
    <property type="entry name" value="GATase_7"/>
    <property type="match status" value="1"/>
</dbReference>
<evidence type="ECO:0000313" key="9">
    <source>
        <dbReference type="EMBL" id="MCG2613985.1"/>
    </source>
</evidence>
<evidence type="ECO:0000256" key="4">
    <source>
        <dbReference type="ARBA" id="ARBA00022741"/>
    </source>
</evidence>
<dbReference type="CDD" id="cd00712">
    <property type="entry name" value="AsnB"/>
    <property type="match status" value="1"/>
</dbReference>
<dbReference type="EMBL" id="JAKLTR010000003">
    <property type="protein sequence ID" value="MCG2613985.1"/>
    <property type="molecule type" value="Genomic_DNA"/>
</dbReference>
<dbReference type="SUPFAM" id="SSF56235">
    <property type="entry name" value="N-terminal nucleophile aminohydrolases (Ntn hydrolases)"/>
    <property type="match status" value="1"/>
</dbReference>
<dbReference type="Gene3D" id="3.40.50.620">
    <property type="entry name" value="HUPs"/>
    <property type="match status" value="1"/>
</dbReference>
<comment type="similarity">
    <text evidence="2">Belongs to the asparagine synthetase family.</text>
</comment>
<evidence type="ECO:0000256" key="5">
    <source>
        <dbReference type="ARBA" id="ARBA00022840"/>
    </source>
</evidence>
<dbReference type="InterPro" id="IPR029055">
    <property type="entry name" value="Ntn_hydrolases_N"/>
</dbReference>
<keyword evidence="5" id="KW-0067">ATP-binding</keyword>
<dbReference type="GO" id="GO:0004066">
    <property type="term" value="F:asparagine synthase (glutamine-hydrolyzing) activity"/>
    <property type="evidence" value="ECO:0007669"/>
    <property type="project" value="UniProtKB-EC"/>
</dbReference>